<sequence>MTDGTGHACGDVQLTGQLICTSEQYARIVRRRLPEHVRLTLAEPGCISFTVAPTDDPFVWSVEEHFRDAKAFRAHQDRARASAWGRATADISRSYRITGLDGA</sequence>
<dbReference type="Proteomes" id="UP000187266">
    <property type="component" value="Chromosome"/>
</dbReference>
<dbReference type="EMBL" id="CP019124">
    <property type="protein sequence ID" value="APX91143.1"/>
    <property type="molecule type" value="Genomic_DNA"/>
</dbReference>
<proteinExistence type="predicted"/>
<evidence type="ECO:0000313" key="2">
    <source>
        <dbReference type="Proteomes" id="UP000187266"/>
    </source>
</evidence>
<keyword evidence="2" id="KW-1185">Reference proteome</keyword>
<dbReference type="SUPFAM" id="SSF54909">
    <property type="entry name" value="Dimeric alpha+beta barrel"/>
    <property type="match status" value="1"/>
</dbReference>
<dbReference type="STRING" id="1267768.BV394_12425"/>
<accession>A0A2M9DCS9</accession>
<dbReference type="InterPro" id="IPR007138">
    <property type="entry name" value="ABM_dom"/>
</dbReference>
<organism evidence="1 2">
    <name type="scientific">Brevirhabdus pacifica</name>
    <dbReference type="NCBI Taxonomy" id="1267768"/>
    <lineage>
        <taxon>Bacteria</taxon>
        <taxon>Pseudomonadati</taxon>
        <taxon>Pseudomonadota</taxon>
        <taxon>Alphaproteobacteria</taxon>
        <taxon>Rhodobacterales</taxon>
        <taxon>Paracoccaceae</taxon>
        <taxon>Brevirhabdus</taxon>
    </lineage>
</organism>
<keyword evidence="1" id="KW-0503">Monooxygenase</keyword>
<keyword evidence="1" id="KW-0560">Oxidoreductase</keyword>
<dbReference type="AlphaFoldDB" id="A0A1U7DMM7"/>
<protein>
    <submittedName>
        <fullName evidence="1">Antibiotic biosynthesis monooxygenase</fullName>
    </submittedName>
</protein>
<name>A0A1U7DMM7_9RHOB</name>
<dbReference type="Pfam" id="PF03992">
    <property type="entry name" value="ABM"/>
    <property type="match status" value="1"/>
</dbReference>
<dbReference type="InterPro" id="IPR011008">
    <property type="entry name" value="Dimeric_a/b-barrel"/>
</dbReference>
<evidence type="ECO:0000313" key="1">
    <source>
        <dbReference type="EMBL" id="APX91143.1"/>
    </source>
</evidence>
<dbReference type="GO" id="GO:0004497">
    <property type="term" value="F:monooxygenase activity"/>
    <property type="evidence" value="ECO:0007669"/>
    <property type="project" value="UniProtKB-KW"/>
</dbReference>
<gene>
    <name evidence="1" type="ORF">BV394_12425</name>
</gene>
<dbReference type="OrthoDB" id="9797178at2"/>
<dbReference type="RefSeq" id="WP_076981159.1">
    <property type="nucleotide sequence ID" value="NZ_CP019124.1"/>
</dbReference>
<reference evidence="1 2" key="1">
    <citation type="submission" date="2017-01" db="EMBL/GenBank/DDBJ databases">
        <title>Genomic analysis of Xuhuaishuia manganoxidans DY6-4.</title>
        <authorList>
            <person name="Wang X."/>
        </authorList>
    </citation>
    <scope>NUCLEOTIDE SEQUENCE [LARGE SCALE GENOMIC DNA]</scope>
    <source>
        <strain evidence="1 2">DY6-4</strain>
    </source>
</reference>
<accession>A0A1U7DMM7</accession>
<dbReference type="Gene3D" id="3.30.70.100">
    <property type="match status" value="1"/>
</dbReference>